<gene>
    <name evidence="1" type="ORF">NARC_80147</name>
</gene>
<sequence length="89" mass="9681">MSVTGSYTCTVVVVLPPLSNPPIMYILSFSKASAISDLSIGIGAPTFQYSSVNESEDKATWEMEDDSMIIVTNRLPEVSNFKLCSGNRQ</sequence>
<evidence type="ECO:0000313" key="2">
    <source>
        <dbReference type="Proteomes" id="UP000315289"/>
    </source>
</evidence>
<reference evidence="1 2" key="1">
    <citation type="journal article" date="2019" name="Front. Microbiol.">
        <title>Ammonia Oxidation by the Arctic Terrestrial Thaumarchaeote Candidatus Nitrosocosmicus arcticus Is Stimulated by Increasing Temperatures.</title>
        <authorList>
            <person name="Alves R.J.E."/>
            <person name="Kerou M."/>
            <person name="Zappe A."/>
            <person name="Bittner R."/>
            <person name="Abby S.S."/>
            <person name="Schmidt H.A."/>
            <person name="Pfeifer K."/>
            <person name="Schleper C."/>
        </authorList>
    </citation>
    <scope>NUCLEOTIDE SEQUENCE [LARGE SCALE GENOMIC DNA]</scope>
    <source>
        <strain evidence="1 2">Kfb</strain>
    </source>
</reference>
<dbReference type="EMBL" id="VOAH01000008">
    <property type="protein sequence ID" value="TVP40417.1"/>
    <property type="molecule type" value="Genomic_DNA"/>
</dbReference>
<evidence type="ECO:0000313" key="1">
    <source>
        <dbReference type="EMBL" id="TVP40417.1"/>
    </source>
</evidence>
<dbReference type="AlphaFoldDB" id="A0A557SUY8"/>
<name>A0A557SUY8_9ARCH</name>
<accession>A0A557SUY8</accession>
<comment type="caution">
    <text evidence="1">The sequence shown here is derived from an EMBL/GenBank/DDBJ whole genome shotgun (WGS) entry which is preliminary data.</text>
</comment>
<proteinExistence type="predicted"/>
<keyword evidence="2" id="KW-1185">Reference proteome</keyword>
<organism evidence="1 2">
    <name type="scientific">Candidatus Nitrosocosmicus arcticus</name>
    <dbReference type="NCBI Taxonomy" id="2035267"/>
    <lineage>
        <taxon>Archaea</taxon>
        <taxon>Nitrososphaerota</taxon>
        <taxon>Nitrososphaeria</taxon>
        <taxon>Nitrososphaerales</taxon>
        <taxon>Nitrososphaeraceae</taxon>
        <taxon>Candidatus Nitrosocosmicus</taxon>
    </lineage>
</organism>
<dbReference type="Proteomes" id="UP000315289">
    <property type="component" value="Unassembled WGS sequence"/>
</dbReference>
<protein>
    <submittedName>
        <fullName evidence="1">Uncharacterized protein</fullName>
    </submittedName>
</protein>